<dbReference type="CDD" id="cd16841">
    <property type="entry name" value="RraA_family"/>
    <property type="match status" value="1"/>
</dbReference>
<keyword evidence="5 9" id="KW-0479">Metal-binding</keyword>
<evidence type="ECO:0000313" key="12">
    <source>
        <dbReference type="Proteomes" id="UP000464262"/>
    </source>
</evidence>
<comment type="catalytic activity">
    <reaction evidence="1 10">
        <text>4-hydroxy-4-methyl-2-oxoglutarate = 2 pyruvate</text>
        <dbReference type="Rhea" id="RHEA:22748"/>
        <dbReference type="ChEBI" id="CHEBI:15361"/>
        <dbReference type="ChEBI" id="CHEBI:58276"/>
        <dbReference type="EC" id="4.1.3.17"/>
    </reaction>
</comment>
<comment type="similarity">
    <text evidence="3 10">Belongs to the class II aldolase/RraA-like family.</text>
</comment>
<name>A0A7Z2T4B3_9VIBR</name>
<dbReference type="KEGG" id="vas:GT360_11705"/>
<dbReference type="NCBIfam" id="NF006875">
    <property type="entry name" value="PRK09372.1"/>
    <property type="match status" value="1"/>
</dbReference>
<dbReference type="InterPro" id="IPR005493">
    <property type="entry name" value="RraA/RraA-like"/>
</dbReference>
<dbReference type="AlphaFoldDB" id="A0A7Z2T4B3"/>
<evidence type="ECO:0000256" key="4">
    <source>
        <dbReference type="ARBA" id="ARBA00011233"/>
    </source>
</evidence>
<evidence type="ECO:0000256" key="9">
    <source>
        <dbReference type="PIRSR" id="PIRSR605493-1"/>
    </source>
</evidence>
<accession>A0A7Z2T4B3</accession>
<dbReference type="NCBIfam" id="NF009134">
    <property type="entry name" value="PRK12487.1"/>
    <property type="match status" value="1"/>
</dbReference>
<dbReference type="Proteomes" id="UP000464262">
    <property type="component" value="Chromosome 1"/>
</dbReference>
<dbReference type="Pfam" id="PF03737">
    <property type="entry name" value="RraA-like"/>
    <property type="match status" value="1"/>
</dbReference>
<dbReference type="GO" id="GO:0008948">
    <property type="term" value="F:oxaloacetate decarboxylase activity"/>
    <property type="evidence" value="ECO:0007669"/>
    <property type="project" value="UniProtKB-EC"/>
</dbReference>
<gene>
    <name evidence="11" type="ORF">GT360_11705</name>
</gene>
<keyword evidence="9" id="KW-0460">Magnesium</keyword>
<keyword evidence="6 10" id="KW-0456">Lyase</keyword>
<dbReference type="PANTHER" id="PTHR33254:SF4">
    <property type="entry name" value="4-HYDROXY-4-METHYL-2-OXOGLUTARATE ALDOLASE 3-RELATED"/>
    <property type="match status" value="1"/>
</dbReference>
<dbReference type="EMBL" id="CP047475">
    <property type="protein sequence ID" value="QIA64138.1"/>
    <property type="molecule type" value="Genomic_DNA"/>
</dbReference>
<dbReference type="RefSeq" id="WP_164649047.1">
    <property type="nucleotide sequence ID" value="NZ_CP047475.1"/>
</dbReference>
<keyword evidence="12" id="KW-1185">Reference proteome</keyword>
<evidence type="ECO:0000256" key="3">
    <source>
        <dbReference type="ARBA" id="ARBA00008621"/>
    </source>
</evidence>
<feature type="binding site" evidence="9">
    <location>
        <begin position="75"/>
        <end position="78"/>
    </location>
    <ligand>
        <name>substrate</name>
    </ligand>
</feature>
<evidence type="ECO:0000256" key="10">
    <source>
        <dbReference type="RuleBase" id="RU004338"/>
    </source>
</evidence>
<evidence type="ECO:0000256" key="2">
    <source>
        <dbReference type="ARBA" id="ARBA00001968"/>
    </source>
</evidence>
<dbReference type="GO" id="GO:0008428">
    <property type="term" value="F:ribonuclease inhibitor activity"/>
    <property type="evidence" value="ECO:0007669"/>
    <property type="project" value="InterPro"/>
</dbReference>
<dbReference type="InterPro" id="IPR010203">
    <property type="entry name" value="RraA"/>
</dbReference>
<comment type="cofactor">
    <cofactor evidence="2 10">
        <name>a divalent metal cation</name>
        <dbReference type="ChEBI" id="CHEBI:60240"/>
    </cofactor>
</comment>
<comment type="subunit">
    <text evidence="4 10">Homotrimer.</text>
</comment>
<comment type="function">
    <text evidence="7 10">Catalyzes the aldol cleavage of 4-hydroxy-4-methyl-2-oxoglutarate (HMG) into 2 molecules of pyruvate. Also contains a secondary oxaloacetate (OAA) decarboxylase activity due to the common pyruvate enolate transition state formed following C-C bond cleavage in the retro-aldol and decarboxylation reactions.</text>
</comment>
<evidence type="ECO:0000256" key="8">
    <source>
        <dbReference type="ARBA" id="ARBA00047973"/>
    </source>
</evidence>
<feature type="binding site" evidence="9">
    <location>
        <position position="97"/>
    </location>
    <ligand>
        <name>substrate</name>
    </ligand>
</feature>
<proteinExistence type="inferred from homology"/>
<evidence type="ECO:0000256" key="1">
    <source>
        <dbReference type="ARBA" id="ARBA00001342"/>
    </source>
</evidence>
<evidence type="ECO:0000256" key="6">
    <source>
        <dbReference type="ARBA" id="ARBA00023239"/>
    </source>
</evidence>
<evidence type="ECO:0000313" key="11">
    <source>
        <dbReference type="EMBL" id="QIA64138.1"/>
    </source>
</evidence>
<dbReference type="Gene3D" id="3.50.30.40">
    <property type="entry name" value="Ribonuclease E inhibitor RraA/RraA-like"/>
    <property type="match status" value="1"/>
</dbReference>
<dbReference type="GO" id="GO:0047443">
    <property type="term" value="F:4-hydroxy-4-methyl-2-oxoglutarate aldolase activity"/>
    <property type="evidence" value="ECO:0007669"/>
    <property type="project" value="UniProtKB-EC"/>
</dbReference>
<evidence type="ECO:0000256" key="5">
    <source>
        <dbReference type="ARBA" id="ARBA00022723"/>
    </source>
</evidence>
<comment type="cofactor">
    <cofactor evidence="9">
        <name>Mg(2+)</name>
        <dbReference type="ChEBI" id="CHEBI:18420"/>
    </cofactor>
</comment>
<comment type="catalytic activity">
    <reaction evidence="8 10">
        <text>oxaloacetate + H(+) = pyruvate + CO2</text>
        <dbReference type="Rhea" id="RHEA:15641"/>
        <dbReference type="ChEBI" id="CHEBI:15361"/>
        <dbReference type="ChEBI" id="CHEBI:15378"/>
        <dbReference type="ChEBI" id="CHEBI:16452"/>
        <dbReference type="ChEBI" id="CHEBI:16526"/>
        <dbReference type="EC" id="4.1.1.112"/>
    </reaction>
</comment>
<dbReference type="InterPro" id="IPR036704">
    <property type="entry name" value="RraA/RraA-like_sf"/>
</dbReference>
<dbReference type="GO" id="GO:0046872">
    <property type="term" value="F:metal ion binding"/>
    <property type="evidence" value="ECO:0007669"/>
    <property type="project" value="UniProtKB-KW"/>
</dbReference>
<dbReference type="SUPFAM" id="SSF89562">
    <property type="entry name" value="RraA-like"/>
    <property type="match status" value="1"/>
</dbReference>
<sequence length="174" mass="19257">MKDITPDICDHFAEQVQLLSLPLQNFGQRSAFWGEVVTICCYHDNSKVREVLSQPGHGKVLFVDGNGSCQKALMGDELAVLAIENGWEGVIVYGAIRDVAALSEMDLGVKALAACPFKTEKRGLGQVNVTITMQNYMVQPGDYIYADWNGILIAEQELDLNRVFNKFPSLETET</sequence>
<organism evidence="11 12">
    <name type="scientific">Vibrio astriarenae</name>
    <dbReference type="NCBI Taxonomy" id="1481923"/>
    <lineage>
        <taxon>Bacteria</taxon>
        <taxon>Pseudomonadati</taxon>
        <taxon>Pseudomonadota</taxon>
        <taxon>Gammaproteobacteria</taxon>
        <taxon>Vibrionales</taxon>
        <taxon>Vibrionaceae</taxon>
        <taxon>Vibrio</taxon>
    </lineage>
</organism>
<dbReference type="PANTHER" id="PTHR33254">
    <property type="entry name" value="4-HYDROXY-4-METHYL-2-OXOGLUTARATE ALDOLASE 3-RELATED"/>
    <property type="match status" value="1"/>
</dbReference>
<dbReference type="EC" id="4.1.1.112" evidence="10"/>
<dbReference type="GO" id="GO:0051252">
    <property type="term" value="P:regulation of RNA metabolic process"/>
    <property type="evidence" value="ECO:0007669"/>
    <property type="project" value="InterPro"/>
</dbReference>
<reference evidence="11 12" key="1">
    <citation type="submission" date="2020-01" db="EMBL/GenBank/DDBJ databases">
        <title>Whole genome and functional gene identification of agarase of Vibrio HN897.</title>
        <authorList>
            <person name="Liu Y."/>
            <person name="Zhao Z."/>
        </authorList>
    </citation>
    <scope>NUCLEOTIDE SEQUENCE [LARGE SCALE GENOMIC DNA]</scope>
    <source>
        <strain evidence="11 12">HN897</strain>
    </source>
</reference>
<evidence type="ECO:0000256" key="7">
    <source>
        <dbReference type="ARBA" id="ARBA00025046"/>
    </source>
</evidence>
<feature type="binding site" evidence="9">
    <location>
        <position position="98"/>
    </location>
    <ligand>
        <name>Mg(2+)</name>
        <dbReference type="ChEBI" id="CHEBI:18420"/>
    </ligand>
</feature>
<dbReference type="EC" id="4.1.3.17" evidence="10"/>
<protein>
    <recommendedName>
        <fullName evidence="10">4-hydroxy-4-methyl-2-oxoglutarate aldolase</fullName>
        <shortName evidence="10">HMG aldolase</shortName>
        <ecNumber evidence="10">4.1.1.112</ecNumber>
        <ecNumber evidence="10">4.1.3.17</ecNumber>
    </recommendedName>
    <alternativeName>
        <fullName evidence="10">Oxaloacetate decarboxylase</fullName>
    </alternativeName>
</protein>
<dbReference type="NCBIfam" id="TIGR01935">
    <property type="entry name" value="NOT-MenG"/>
    <property type="match status" value="1"/>
</dbReference>